<evidence type="ECO:0000256" key="1">
    <source>
        <dbReference type="ARBA" id="ARBA00022679"/>
    </source>
</evidence>
<protein>
    <submittedName>
        <fullName evidence="3">PTS N-acetylglucosamine transporter subunit IIBC</fullName>
    </submittedName>
</protein>
<evidence type="ECO:0000259" key="2">
    <source>
        <dbReference type="PROSITE" id="PS51096"/>
    </source>
</evidence>
<keyword evidence="1" id="KW-0808">Transferase</keyword>
<accession>A0ABP7KWM0</accession>
<gene>
    <name evidence="3" type="ORF">GCM10022405_11560</name>
</gene>
<dbReference type="SUPFAM" id="SSF53062">
    <property type="entry name" value="PTS system fructose IIA component-like"/>
    <property type="match status" value="1"/>
</dbReference>
<name>A0ABP7KWM0_9GAMM</name>
<dbReference type="Proteomes" id="UP001499994">
    <property type="component" value="Unassembled WGS sequence"/>
</dbReference>
<reference evidence="4" key="1">
    <citation type="journal article" date="2019" name="Int. J. Syst. Evol. Microbiol.">
        <title>The Global Catalogue of Microorganisms (GCM) 10K type strain sequencing project: providing services to taxonomists for standard genome sequencing and annotation.</title>
        <authorList>
            <consortium name="The Broad Institute Genomics Platform"/>
            <consortium name="The Broad Institute Genome Sequencing Center for Infectious Disease"/>
            <person name="Wu L."/>
            <person name="Ma J."/>
        </authorList>
    </citation>
    <scope>NUCLEOTIDE SEQUENCE [LARGE SCALE GENOMIC DNA]</scope>
    <source>
        <strain evidence="4">JCM 17201</strain>
    </source>
</reference>
<dbReference type="EMBL" id="BAABDG010000002">
    <property type="protein sequence ID" value="GAA3887703.1"/>
    <property type="molecule type" value="Genomic_DNA"/>
</dbReference>
<dbReference type="InterPro" id="IPR051471">
    <property type="entry name" value="Bacterial_PTS_sugar_comp"/>
</dbReference>
<evidence type="ECO:0000313" key="4">
    <source>
        <dbReference type="Proteomes" id="UP001499994"/>
    </source>
</evidence>
<feature type="domain" description="PTS EIIA type-4" evidence="2">
    <location>
        <begin position="3"/>
        <end position="126"/>
    </location>
</feature>
<dbReference type="PANTHER" id="PTHR33799">
    <property type="entry name" value="PTS PERMEASE-RELATED-RELATED"/>
    <property type="match status" value="1"/>
</dbReference>
<dbReference type="Gene3D" id="3.40.50.510">
    <property type="entry name" value="Phosphotransferase system, mannose-type IIA component"/>
    <property type="match status" value="1"/>
</dbReference>
<comment type="caution">
    <text evidence="3">The sequence shown here is derived from an EMBL/GenBank/DDBJ whole genome shotgun (WGS) entry which is preliminary data.</text>
</comment>
<evidence type="ECO:0000313" key="3">
    <source>
        <dbReference type="EMBL" id="GAA3887703.1"/>
    </source>
</evidence>
<dbReference type="InterPro" id="IPR036662">
    <property type="entry name" value="PTS_EIIA_man-typ_sf"/>
</dbReference>
<dbReference type="Pfam" id="PF03610">
    <property type="entry name" value="EIIA-man"/>
    <property type="match status" value="1"/>
</dbReference>
<dbReference type="PROSITE" id="PS51096">
    <property type="entry name" value="PTS_EIIA_TYPE_4"/>
    <property type="match status" value="1"/>
</dbReference>
<dbReference type="InterPro" id="IPR004701">
    <property type="entry name" value="PTS_EIIA_man-typ"/>
</dbReference>
<sequence>MKMRKIIIATHHRLAEGMKDTVKYVLPDTADIIAISAYLTNKPIDEEILSVLADVNFQEDEVIVFTDMLGGSVNQAFARYLNNDNLHIITGVNLPVIMSILFDLNEGFIDRDAIREAVNEAREQLIYVNDFVATAPANDEGDE</sequence>
<keyword evidence="4" id="KW-1185">Reference proteome</keyword>
<organism evidence="3 4">
    <name type="scientific">Gibbsiella dentisursi</name>
    <dbReference type="NCBI Taxonomy" id="796890"/>
    <lineage>
        <taxon>Bacteria</taxon>
        <taxon>Pseudomonadati</taxon>
        <taxon>Pseudomonadota</taxon>
        <taxon>Gammaproteobacteria</taxon>
        <taxon>Enterobacterales</taxon>
        <taxon>Yersiniaceae</taxon>
        <taxon>Gibbsiella</taxon>
    </lineage>
</organism>
<dbReference type="PANTHER" id="PTHR33799:SF1">
    <property type="entry name" value="PTS SYSTEM MANNOSE-SPECIFIC EIIAB COMPONENT-RELATED"/>
    <property type="match status" value="1"/>
</dbReference>
<proteinExistence type="predicted"/>